<feature type="domain" description="Response regulatory" evidence="2">
    <location>
        <begin position="7"/>
        <end position="134"/>
    </location>
</feature>
<dbReference type="Pfam" id="PF00072">
    <property type="entry name" value="Response_reg"/>
    <property type="match status" value="1"/>
</dbReference>
<dbReference type="Gene3D" id="3.40.50.2300">
    <property type="match status" value="1"/>
</dbReference>
<evidence type="ECO:0000313" key="3">
    <source>
        <dbReference type="EMBL" id="MFD2188622.1"/>
    </source>
</evidence>
<dbReference type="SMART" id="SM00448">
    <property type="entry name" value="REC"/>
    <property type="match status" value="1"/>
</dbReference>
<dbReference type="PANTHER" id="PTHR44520">
    <property type="entry name" value="RESPONSE REGULATOR RCP1-RELATED"/>
    <property type="match status" value="1"/>
</dbReference>
<dbReference type="InterPro" id="IPR052893">
    <property type="entry name" value="TCS_response_regulator"/>
</dbReference>
<feature type="modified residue" description="4-aspartylphosphate" evidence="1">
    <location>
        <position position="65"/>
    </location>
</feature>
<dbReference type="PANTHER" id="PTHR44520:SF2">
    <property type="entry name" value="RESPONSE REGULATOR RCP1"/>
    <property type="match status" value="1"/>
</dbReference>
<protein>
    <submittedName>
        <fullName evidence="3">Response regulator</fullName>
    </submittedName>
</protein>
<keyword evidence="1" id="KW-0597">Phosphoprotein</keyword>
<evidence type="ECO:0000313" key="4">
    <source>
        <dbReference type="Proteomes" id="UP001597344"/>
    </source>
</evidence>
<evidence type="ECO:0000256" key="1">
    <source>
        <dbReference type="PROSITE-ProRule" id="PRU00169"/>
    </source>
</evidence>
<sequence>MTKNINTLCLIDDDRIQHYIIKKLINKALPSEKKLLIFSNGEEGISYLKSNNENINKIPDLILLDLNMPIMDGWQFLEEYEKIHPTLKKDIIIYILSSSDNPMDIARTKEFEKVSGYLTKPISELELKDLMNSF</sequence>
<dbReference type="RefSeq" id="WP_378321647.1">
    <property type="nucleotide sequence ID" value="NZ_JBHUHY010000017.1"/>
</dbReference>
<dbReference type="PROSITE" id="PS50110">
    <property type="entry name" value="RESPONSE_REGULATORY"/>
    <property type="match status" value="1"/>
</dbReference>
<evidence type="ECO:0000259" key="2">
    <source>
        <dbReference type="PROSITE" id="PS50110"/>
    </source>
</evidence>
<dbReference type="SUPFAM" id="SSF52172">
    <property type="entry name" value="CheY-like"/>
    <property type="match status" value="1"/>
</dbReference>
<accession>A0ABW5B1Z1</accession>
<dbReference type="InterPro" id="IPR001789">
    <property type="entry name" value="Sig_transdc_resp-reg_receiver"/>
</dbReference>
<keyword evidence="4" id="KW-1185">Reference proteome</keyword>
<gene>
    <name evidence="3" type="ORF">ACFSJT_17580</name>
</gene>
<dbReference type="EMBL" id="JBHUHY010000017">
    <property type="protein sequence ID" value="MFD2188622.1"/>
    <property type="molecule type" value="Genomic_DNA"/>
</dbReference>
<comment type="caution">
    <text evidence="3">The sequence shown here is derived from an EMBL/GenBank/DDBJ whole genome shotgun (WGS) entry which is preliminary data.</text>
</comment>
<dbReference type="Proteomes" id="UP001597344">
    <property type="component" value="Unassembled WGS sequence"/>
</dbReference>
<dbReference type="InterPro" id="IPR011006">
    <property type="entry name" value="CheY-like_superfamily"/>
</dbReference>
<proteinExistence type="predicted"/>
<name>A0ABW5B1Z1_9FLAO</name>
<reference evidence="4" key="1">
    <citation type="journal article" date="2019" name="Int. J. Syst. Evol. Microbiol.">
        <title>The Global Catalogue of Microorganisms (GCM) 10K type strain sequencing project: providing services to taxonomists for standard genome sequencing and annotation.</title>
        <authorList>
            <consortium name="The Broad Institute Genomics Platform"/>
            <consortium name="The Broad Institute Genome Sequencing Center for Infectious Disease"/>
            <person name="Wu L."/>
            <person name="Ma J."/>
        </authorList>
    </citation>
    <scope>NUCLEOTIDE SEQUENCE [LARGE SCALE GENOMIC DNA]</scope>
    <source>
        <strain evidence="4">DT92</strain>
    </source>
</reference>
<organism evidence="3 4">
    <name type="scientific">Aquimarina celericrescens</name>
    <dbReference type="NCBI Taxonomy" id="1964542"/>
    <lineage>
        <taxon>Bacteria</taxon>
        <taxon>Pseudomonadati</taxon>
        <taxon>Bacteroidota</taxon>
        <taxon>Flavobacteriia</taxon>
        <taxon>Flavobacteriales</taxon>
        <taxon>Flavobacteriaceae</taxon>
        <taxon>Aquimarina</taxon>
    </lineage>
</organism>